<organism evidence="1 2">
    <name type="scientific">Catopsilia pomona nucleopolyhedrovirus</name>
    <dbReference type="NCBI Taxonomy" id="1850906"/>
    <lineage>
        <taxon>Viruses</taxon>
        <taxon>Viruses incertae sedis</taxon>
        <taxon>Naldaviricetes</taxon>
        <taxon>Lefavirales</taxon>
        <taxon>Baculoviridae</taxon>
        <taxon>Alphabaculovirus</taxon>
        <taxon>Alphabaculovirus capomonae</taxon>
    </lineage>
</organism>
<reference evidence="1 2" key="1">
    <citation type="journal article" date="2016" name="PLoS ONE">
        <title>Genome Sequencing and Analysis of Catopsilia pomona nucleopolyhedrovirus: A Distinct Species in Group I Alphabaculovirus.</title>
        <authorList>
            <person name="Wang J."/>
            <person name="Zhu Z."/>
            <person name="Zhang L."/>
            <person name="Hou D."/>
            <person name="Wang M."/>
            <person name="Arif B."/>
            <person name="Kou Z."/>
            <person name="Wang H."/>
            <person name="Deng F."/>
            <person name="Hu Z."/>
        </authorList>
    </citation>
    <scope>NUCLEOTIDE SEQUENCE [LARGE SCALE GENOMIC DNA]</scope>
    <source>
        <strain evidence="1">416</strain>
    </source>
</reference>
<name>A0A172WZ98_9ABAC</name>
<dbReference type="KEGG" id="vg:27924254"/>
<dbReference type="GeneID" id="27924254"/>
<accession>A0A172WZ98</accession>
<proteinExistence type="predicted"/>
<dbReference type="EMBL" id="KU565883">
    <property type="protein sequence ID" value="ANF29678.1"/>
    <property type="molecule type" value="Genomic_DNA"/>
</dbReference>
<dbReference type="OrthoDB" id="1963at10239"/>
<sequence length="535" mass="60284">MYMAIIIVVVLVLMVVIVYTYVNLINVHHEDVKYPLEIFNNANVPLIEPPSEIIIEGNAHECHKTLTPCTTHADCDLCREGLANCQLFDENTIVKMRGSDGDNDEKKTLIRAGESYCFALNRERARACNPNTGVWLLAETERGFSLLCSCLRPGLVTQLNMYEDCNVPVGCAPHGRIENINTGSSIRCVCDEGYVSDYNDATETPFCRPRTVRDVMYDENFFPKAPCADGQVRLDHPALNDAYRSHFRFGDICVVDPCSVDPVSGRRTSGRLFHNVVGNNVQVNGCNCPIDDGLLPVYNRHTADTGMVKRGDRIVANACLQPFSSHMISLRHVDYKFFWARNDNDETADADVVFQANIYQLSDERYRAIMYPVLNPHPDTPHQALFNTNVMKISVSYDTILKNSNLPQSIFSRFKSKESNVREPSCFFPGVGRCIVANSDSCIRRHGNVQVWTAETFTNSWCVLSREGDNIKIWSRASRYWRGDAPITLRLRGFFLNNDRERNTVRAVTAGDVSDNGAEIDALTQIVQTYPNYSV</sequence>
<keyword evidence="2" id="KW-1185">Reference proteome</keyword>
<gene>
    <name evidence="1" type="primary">pif1</name>
    <name evidence="1" type="ORF">CapoNPV_030</name>
</gene>
<evidence type="ECO:0000313" key="1">
    <source>
        <dbReference type="EMBL" id="ANF29678.1"/>
    </source>
</evidence>
<protein>
    <submittedName>
        <fullName evidence="1">Pif1</fullName>
    </submittedName>
</protein>
<dbReference type="Proteomes" id="UP000203996">
    <property type="component" value="Segment"/>
</dbReference>
<dbReference type="RefSeq" id="YP_009255287.1">
    <property type="nucleotide sequence ID" value="NC_030240.1"/>
</dbReference>
<dbReference type="InterPro" id="IPR007784">
    <property type="entry name" value="PIR"/>
</dbReference>
<dbReference type="Pfam" id="PF05092">
    <property type="entry name" value="PIF"/>
    <property type="match status" value="1"/>
</dbReference>
<evidence type="ECO:0000313" key="2">
    <source>
        <dbReference type="Proteomes" id="UP000203996"/>
    </source>
</evidence>